<name>A0A3A9A801_9FIRM</name>
<sequence>MRNKWEKVYRKFLEDANLSYSEMGRMMDQYRPKKLYRYMRFDEYWEKNVFEGQVYLSEASNLNDPFDCLVYINHELYIEYMFQVTCEIFPDVDREVLQQTVKESIDSEIDKQIYEMKKKFRVACFTENNLFPLMWAHYADSHKGLCLEYDLSRIPEGYRYGILPVIYSDKRYDATNAVITRNTNLLMNPYYFKSFHWKYEKEWRMIITEGLVADGEYYADFHDGISGIYLGLKSFDCHKEKVNKIIEEYSQKGIPVYKIVIEPSSYCMKSIQIN</sequence>
<dbReference type="RefSeq" id="WP_120472121.1">
    <property type="nucleotide sequence ID" value="NZ_RAYQ01000034.1"/>
</dbReference>
<organism evidence="1 2">
    <name type="scientific">Parablautia intestinalis</name>
    <dbReference type="NCBI Taxonomy" id="2320100"/>
    <lineage>
        <taxon>Bacteria</taxon>
        <taxon>Bacillati</taxon>
        <taxon>Bacillota</taxon>
        <taxon>Clostridia</taxon>
        <taxon>Lachnospirales</taxon>
        <taxon>Lachnospiraceae</taxon>
        <taxon>Parablautia</taxon>
    </lineage>
</organism>
<accession>A0A3A9A801</accession>
<proteinExistence type="predicted"/>
<keyword evidence="2" id="KW-1185">Reference proteome</keyword>
<evidence type="ECO:0000313" key="1">
    <source>
        <dbReference type="EMBL" id="RKI87900.1"/>
    </source>
</evidence>
<comment type="caution">
    <text evidence="1">The sequence shown here is derived from an EMBL/GenBank/DDBJ whole genome shotgun (WGS) entry which is preliminary data.</text>
</comment>
<dbReference type="EMBL" id="RAYQ01000034">
    <property type="protein sequence ID" value="RKI87900.1"/>
    <property type="molecule type" value="Genomic_DNA"/>
</dbReference>
<gene>
    <name evidence="1" type="ORF">D7V94_20270</name>
</gene>
<evidence type="ECO:0000313" key="2">
    <source>
        <dbReference type="Proteomes" id="UP000280696"/>
    </source>
</evidence>
<dbReference type="InterPro" id="IPR021352">
    <property type="entry name" value="DUF2971"/>
</dbReference>
<dbReference type="Proteomes" id="UP000280696">
    <property type="component" value="Unassembled WGS sequence"/>
</dbReference>
<dbReference type="AlphaFoldDB" id="A0A3A9A801"/>
<dbReference type="Pfam" id="PF11185">
    <property type="entry name" value="DUF2971"/>
    <property type="match status" value="1"/>
</dbReference>
<dbReference type="OrthoDB" id="190848at2"/>
<protein>
    <submittedName>
        <fullName evidence="1">DUF2971 domain-containing protein</fullName>
    </submittedName>
</protein>
<reference evidence="1 2" key="1">
    <citation type="submission" date="2018-09" db="EMBL/GenBank/DDBJ databases">
        <title>Murine metabolic-syndrome-specific gut microbial biobank.</title>
        <authorList>
            <person name="Liu C."/>
        </authorList>
    </citation>
    <scope>NUCLEOTIDE SEQUENCE [LARGE SCALE GENOMIC DNA]</scope>
    <source>
        <strain evidence="1 2">0.1xD8-82</strain>
    </source>
</reference>